<accession>A0A4P9X6U3</accession>
<protein>
    <submittedName>
        <fullName evidence="2">Uncharacterized protein</fullName>
    </submittedName>
</protein>
<evidence type="ECO:0000313" key="3">
    <source>
        <dbReference type="Proteomes" id="UP000274922"/>
    </source>
</evidence>
<dbReference type="Proteomes" id="UP000274922">
    <property type="component" value="Unassembled WGS sequence"/>
</dbReference>
<organism evidence="2 3">
    <name type="scientific">Caulochytrium protostelioides</name>
    <dbReference type="NCBI Taxonomy" id="1555241"/>
    <lineage>
        <taxon>Eukaryota</taxon>
        <taxon>Fungi</taxon>
        <taxon>Fungi incertae sedis</taxon>
        <taxon>Chytridiomycota</taxon>
        <taxon>Chytridiomycota incertae sedis</taxon>
        <taxon>Chytridiomycetes</taxon>
        <taxon>Caulochytriales</taxon>
        <taxon>Caulochytriaceae</taxon>
        <taxon>Caulochytrium</taxon>
    </lineage>
</organism>
<proteinExistence type="predicted"/>
<sequence>MADVRVIAALRVHRTYHPPPGAAASAAASAERRQACAQLCAKTARAVQTLVGATGLRAVLVAYPAHDPALAAGLLAALRADGAEAHGLHVATDAAAEATPSLPPPPGKALVRLVAVAPWGAFVPALNALLVAARQTPVPRGDGGACGLPDPSPAVATHVLFISVEVTLQASALATLCRHAAQPGILVVGPALEGHTLDDDPVAAAPATEEAAEAAADAAAAAAAVGAGADADEPIDADADADADVDVDNQNMAPPASETETETSERPLSGTTCPWNTCALWHLAALQRTGFLGVSEGLALPDGTACEGGVEEVAVVALHQHLRLPIRGARLLVLPPAAVVWATTGTTAGGSWETPERAAWHRRKMASKQRRAADQGVLLRLPLSRGRVELLISKH</sequence>
<gene>
    <name evidence="2" type="ORF">CXG81DRAFT_26393</name>
</gene>
<keyword evidence="3" id="KW-1185">Reference proteome</keyword>
<feature type="region of interest" description="Disordered" evidence="1">
    <location>
        <begin position="246"/>
        <end position="270"/>
    </location>
</feature>
<dbReference type="AlphaFoldDB" id="A0A4P9X6U3"/>
<evidence type="ECO:0000256" key="1">
    <source>
        <dbReference type="SAM" id="MobiDB-lite"/>
    </source>
</evidence>
<name>A0A4P9X6U3_9FUNG</name>
<dbReference type="OrthoDB" id="9973624at2759"/>
<dbReference type="EMBL" id="ML014193">
    <property type="protein sequence ID" value="RKP00905.1"/>
    <property type="molecule type" value="Genomic_DNA"/>
</dbReference>
<evidence type="ECO:0000313" key="2">
    <source>
        <dbReference type="EMBL" id="RKP00905.1"/>
    </source>
</evidence>
<reference evidence="3" key="1">
    <citation type="journal article" date="2018" name="Nat. Microbiol.">
        <title>Leveraging single-cell genomics to expand the fungal tree of life.</title>
        <authorList>
            <person name="Ahrendt S.R."/>
            <person name="Quandt C.A."/>
            <person name="Ciobanu D."/>
            <person name="Clum A."/>
            <person name="Salamov A."/>
            <person name="Andreopoulos B."/>
            <person name="Cheng J.F."/>
            <person name="Woyke T."/>
            <person name="Pelin A."/>
            <person name="Henrissat B."/>
            <person name="Reynolds N.K."/>
            <person name="Benny G.L."/>
            <person name="Smith M.E."/>
            <person name="James T.Y."/>
            <person name="Grigoriev I.V."/>
        </authorList>
    </citation>
    <scope>NUCLEOTIDE SEQUENCE [LARGE SCALE GENOMIC DNA]</scope>
    <source>
        <strain evidence="3">ATCC 52028</strain>
    </source>
</reference>